<keyword evidence="11" id="KW-1185">Reference proteome</keyword>
<dbReference type="RefSeq" id="XP_022934572.1">
    <property type="nucleotide sequence ID" value="XM_023078804.1"/>
</dbReference>
<evidence type="ECO:0000256" key="4">
    <source>
        <dbReference type="ARBA" id="ARBA00022884"/>
    </source>
</evidence>
<dbReference type="Pfam" id="PF00076">
    <property type="entry name" value="RRM_1"/>
    <property type="match status" value="1"/>
</dbReference>
<dbReference type="GO" id="GO:0003723">
    <property type="term" value="F:RNA binding"/>
    <property type="evidence" value="ECO:0007669"/>
    <property type="project" value="UniProtKB-UniRule"/>
</dbReference>
<sequence>MQKKLVQMHMEFSEFSECTRIVHNRISRIDPENVRKIIGFLLLHDHGDQEMARLALGPDHYMLQVVHLVKTELHLIALRSMPLSMLTPDTPLALPSPPPPSPPLSTSLSMGGFVPFALSRNRLFPSSPSTPQQLTDKPTPDFITLSYTDSMYELQNPAQFFSLDDHVEPPNSGLSGYDCSYVDHAGLVNNLSTRTTARHYSTVPEYHPKICHYYNKGYCKHGYGCRYLHTNPIFESVSQVYNGNSVNEDHVFRPGSLEKLEFEIVELLKSRRGNPISIASLPMIYYENYGKVLQAEGYLTESQRHGKSGFSLTKLLTRLKSIQVIDRPHGQHAVILAEDAPRFIDHRTEKNDHGPHGPIVSSARQIYLTFPADSNFTEDDVSDYFSDQYGLVEDVRIPCQQKRMFGFVTFYNIETVNLILSQDNEHLICGARVLVKPYREKSKLDRRNQEKIEQQKLYYASYYNNSLETEQLHSSYEDSRMFSLRIEQHQQHQQQQQQQQQQQAYEVERRLSEMNLMVKSVMNQPYFSYQMKQLDVPEDHFSFPIAERLDNLLDALKTGAGAGAGASASAGAGAGSSGHNNKPAEADWNHLVIDLESEGYNLPESPFESPTASSM</sequence>
<dbReference type="InterPro" id="IPR000571">
    <property type="entry name" value="Znf_CCCH"/>
</dbReference>
<dbReference type="PROSITE" id="PS50102">
    <property type="entry name" value="RRM"/>
    <property type="match status" value="1"/>
</dbReference>
<dbReference type="PANTHER" id="PTHR24009">
    <property type="entry name" value="RNA-BINDING (RRM/RBD/RNP MOTIFS)"/>
    <property type="match status" value="1"/>
</dbReference>
<dbReference type="InterPro" id="IPR035979">
    <property type="entry name" value="RBD_domain_sf"/>
</dbReference>
<dbReference type="GO" id="GO:0008270">
    <property type="term" value="F:zinc ion binding"/>
    <property type="evidence" value="ECO:0007669"/>
    <property type="project" value="UniProtKB-KW"/>
</dbReference>
<dbReference type="FunFam" id="3.30.70.330:FF:000678">
    <property type="entry name" value="zinc finger CCCH domain-containing protein 53-like isoform X2"/>
    <property type="match status" value="1"/>
</dbReference>
<evidence type="ECO:0000256" key="6">
    <source>
        <dbReference type="PROSITE-ProRule" id="PRU00176"/>
    </source>
</evidence>
<feature type="domain" description="RRM" evidence="9">
    <location>
        <begin position="364"/>
        <end position="440"/>
    </location>
</feature>
<evidence type="ECO:0000256" key="2">
    <source>
        <dbReference type="ARBA" id="ARBA00022771"/>
    </source>
</evidence>
<keyword evidence="2 7" id="KW-0863">Zinc-finger</keyword>
<evidence type="ECO:0000313" key="12">
    <source>
        <dbReference type="RefSeq" id="XP_022934572.1"/>
    </source>
</evidence>
<dbReference type="SMART" id="SM00360">
    <property type="entry name" value="RRM"/>
    <property type="match status" value="1"/>
</dbReference>
<protein>
    <submittedName>
        <fullName evidence="12">Zinc finger CCCH domain-containing protein 18-like isoform X2</fullName>
    </submittedName>
</protein>
<evidence type="ECO:0000256" key="7">
    <source>
        <dbReference type="PROSITE-ProRule" id="PRU00723"/>
    </source>
</evidence>
<dbReference type="PROSITE" id="PS50103">
    <property type="entry name" value="ZF_C3H1"/>
    <property type="match status" value="1"/>
</dbReference>
<feature type="region of interest" description="Disordered" evidence="8">
    <location>
        <begin position="561"/>
        <end position="584"/>
    </location>
</feature>
<accession>A0A6J1F359</accession>
<dbReference type="Gene3D" id="3.30.70.330">
    <property type="match status" value="1"/>
</dbReference>
<evidence type="ECO:0000259" key="10">
    <source>
        <dbReference type="PROSITE" id="PS50103"/>
    </source>
</evidence>
<proteinExistence type="predicted"/>
<feature type="zinc finger region" description="C3H1-type" evidence="7">
    <location>
        <begin position="205"/>
        <end position="232"/>
    </location>
</feature>
<dbReference type="InterPro" id="IPR056276">
    <property type="entry name" value="AtC3H46-like_PABC-like"/>
</dbReference>
<feature type="domain" description="C3H1-type" evidence="10">
    <location>
        <begin position="205"/>
        <end position="232"/>
    </location>
</feature>
<dbReference type="AlphaFoldDB" id="A0A6J1F359"/>
<organism evidence="11 12">
    <name type="scientific">Cucurbita moschata</name>
    <name type="common">Winter crookneck squash</name>
    <name type="synonym">Cucurbita pepo var. moschata</name>
    <dbReference type="NCBI Taxonomy" id="3662"/>
    <lineage>
        <taxon>Eukaryota</taxon>
        <taxon>Viridiplantae</taxon>
        <taxon>Streptophyta</taxon>
        <taxon>Embryophyta</taxon>
        <taxon>Tracheophyta</taxon>
        <taxon>Spermatophyta</taxon>
        <taxon>Magnoliopsida</taxon>
        <taxon>eudicotyledons</taxon>
        <taxon>Gunneridae</taxon>
        <taxon>Pentapetalae</taxon>
        <taxon>rosids</taxon>
        <taxon>fabids</taxon>
        <taxon>Cucurbitales</taxon>
        <taxon>Cucurbitaceae</taxon>
        <taxon>Cucurbiteae</taxon>
        <taxon>Cucurbita</taxon>
    </lineage>
</organism>
<dbReference type="Pfam" id="PF23182">
    <property type="entry name" value="PABC_AtC3H46"/>
    <property type="match status" value="1"/>
</dbReference>
<keyword evidence="3 7" id="KW-0862">Zinc</keyword>
<keyword evidence="1 7" id="KW-0479">Metal-binding</keyword>
<evidence type="ECO:0000256" key="3">
    <source>
        <dbReference type="ARBA" id="ARBA00022833"/>
    </source>
</evidence>
<evidence type="ECO:0000313" key="11">
    <source>
        <dbReference type="Proteomes" id="UP000504609"/>
    </source>
</evidence>
<dbReference type="GO" id="GO:0003677">
    <property type="term" value="F:DNA binding"/>
    <property type="evidence" value="ECO:0007669"/>
    <property type="project" value="UniProtKB-KW"/>
</dbReference>
<dbReference type="Proteomes" id="UP000504609">
    <property type="component" value="Unplaced"/>
</dbReference>
<dbReference type="SUPFAM" id="SSF54928">
    <property type="entry name" value="RNA-binding domain, RBD"/>
    <property type="match status" value="1"/>
</dbReference>
<name>A0A6J1F359_CUCMO</name>
<keyword evidence="4 6" id="KW-0694">RNA-binding</keyword>
<evidence type="ECO:0000256" key="5">
    <source>
        <dbReference type="ARBA" id="ARBA00023125"/>
    </source>
</evidence>
<dbReference type="PANTHER" id="PTHR24009:SF0">
    <property type="entry name" value="ZINC FINGER CCCH DOMAIN-CONTAINING PROTEIN 18"/>
    <property type="match status" value="1"/>
</dbReference>
<dbReference type="GeneID" id="111440872"/>
<reference evidence="12" key="1">
    <citation type="submission" date="2025-08" db="UniProtKB">
        <authorList>
            <consortium name="RefSeq"/>
        </authorList>
    </citation>
    <scope>IDENTIFICATION</scope>
    <source>
        <tissue evidence="12">Young leaves</tissue>
    </source>
</reference>
<dbReference type="InterPro" id="IPR000504">
    <property type="entry name" value="RRM_dom"/>
</dbReference>
<evidence type="ECO:0000256" key="8">
    <source>
        <dbReference type="SAM" id="MobiDB-lite"/>
    </source>
</evidence>
<keyword evidence="5" id="KW-0238">DNA-binding</keyword>
<gene>
    <name evidence="12" type="primary">LOC111440872</name>
</gene>
<dbReference type="InterPro" id="IPR012677">
    <property type="entry name" value="Nucleotide-bd_a/b_plait_sf"/>
</dbReference>
<evidence type="ECO:0000259" key="9">
    <source>
        <dbReference type="PROSITE" id="PS50102"/>
    </source>
</evidence>
<evidence type="ECO:0000256" key="1">
    <source>
        <dbReference type="ARBA" id="ARBA00022723"/>
    </source>
</evidence>